<reference evidence="1 2" key="1">
    <citation type="submission" date="2017-05" db="EMBL/GenBank/DDBJ databases">
        <title>Vagococcus spp. assemblies.</title>
        <authorList>
            <person name="Gulvik C.A."/>
        </authorList>
    </citation>
    <scope>NUCLEOTIDE SEQUENCE [LARGE SCALE GENOMIC DNA]</scope>
    <source>
        <strain evidence="1 2">CCUG 51432</strain>
    </source>
</reference>
<organism evidence="1 2">
    <name type="scientific">Vagococcus elongatus</name>
    <dbReference type="NCBI Taxonomy" id="180344"/>
    <lineage>
        <taxon>Bacteria</taxon>
        <taxon>Bacillati</taxon>
        <taxon>Bacillota</taxon>
        <taxon>Bacilli</taxon>
        <taxon>Lactobacillales</taxon>
        <taxon>Enterococcaceae</taxon>
        <taxon>Vagococcus</taxon>
    </lineage>
</organism>
<dbReference type="RefSeq" id="WP_126807022.1">
    <property type="nucleotide sequence ID" value="NZ_NGKA01000002.1"/>
</dbReference>
<protein>
    <submittedName>
        <fullName evidence="1">Uncharacterized protein</fullName>
    </submittedName>
</protein>
<evidence type="ECO:0000313" key="2">
    <source>
        <dbReference type="Proteomes" id="UP000287605"/>
    </source>
</evidence>
<dbReference type="Proteomes" id="UP000287605">
    <property type="component" value="Unassembled WGS sequence"/>
</dbReference>
<comment type="caution">
    <text evidence="1">The sequence shown here is derived from an EMBL/GenBank/DDBJ whole genome shotgun (WGS) entry which is preliminary data.</text>
</comment>
<sequence>MNEAKEKFISEVFSAERRRYGADQGALLRTWERNLGDDQEKIRRLMTRVLKKKLSDENILSYLKRLNFQGCGFAAATNIIFERFAGRAAEFGWRYGINYYDEQGRVNLNELLLTFYHAENNWRHIPLTSVQFKFLYPGVRAGDLRVNIQVFTKKHGEEITGRWLWSGSDLQTRQELVSGKLVTLTCYLNQMHLIAPGNASYKTVDSRFHTVTLTGYDEDREAFVVSSWGNKYFLPKLPPIVSLFSY</sequence>
<dbReference type="EMBL" id="NGKA01000002">
    <property type="protein sequence ID" value="RSU15260.1"/>
    <property type="molecule type" value="Genomic_DNA"/>
</dbReference>
<keyword evidence="2" id="KW-1185">Reference proteome</keyword>
<dbReference type="AlphaFoldDB" id="A0A430B4H7"/>
<gene>
    <name evidence="1" type="ORF">CBF29_02700</name>
</gene>
<evidence type="ECO:0000313" key="1">
    <source>
        <dbReference type="EMBL" id="RSU15260.1"/>
    </source>
</evidence>
<name>A0A430B4H7_9ENTE</name>
<dbReference type="OrthoDB" id="2200293at2"/>
<accession>A0A430B4H7</accession>
<proteinExistence type="predicted"/>